<keyword evidence="5 11" id="KW-0732">Signal</keyword>
<evidence type="ECO:0000256" key="1">
    <source>
        <dbReference type="ARBA" id="ARBA00004479"/>
    </source>
</evidence>
<feature type="domain" description="TIR" evidence="12">
    <location>
        <begin position="2477"/>
        <end position="2621"/>
    </location>
</feature>
<dbReference type="RefSeq" id="XP_036359036.1">
    <property type="nucleotide sequence ID" value="XM_036503143.1"/>
</dbReference>
<dbReference type="SMART" id="SM00365">
    <property type="entry name" value="LRR_SD22"/>
    <property type="match status" value="32"/>
</dbReference>
<dbReference type="SMART" id="SM00082">
    <property type="entry name" value="LRRCT"/>
    <property type="match status" value="3"/>
</dbReference>
<evidence type="ECO:0000256" key="7">
    <source>
        <dbReference type="ARBA" id="ARBA00022989"/>
    </source>
</evidence>
<dbReference type="FunFam" id="3.80.10.10:FF:001164">
    <property type="entry name" value="GH01279p"/>
    <property type="match status" value="3"/>
</dbReference>
<evidence type="ECO:0000259" key="12">
    <source>
        <dbReference type="PROSITE" id="PS50104"/>
    </source>
</evidence>
<dbReference type="InterPro" id="IPR032675">
    <property type="entry name" value="LRR_dom_sf"/>
</dbReference>
<dbReference type="SMART" id="SM00013">
    <property type="entry name" value="LRRNT"/>
    <property type="match status" value="3"/>
</dbReference>
<accession>A0A7E6ETP1</accession>
<feature type="domain" description="TIR" evidence="12">
    <location>
        <begin position="687"/>
        <end position="831"/>
    </location>
</feature>
<feature type="transmembrane region" description="Helical" evidence="10">
    <location>
        <begin position="2421"/>
        <end position="2443"/>
    </location>
</feature>
<gene>
    <name evidence="14" type="primary">LOC115212225</name>
</gene>
<feature type="transmembrane region" description="Helical" evidence="10">
    <location>
        <begin position="1526"/>
        <end position="1548"/>
    </location>
</feature>
<dbReference type="PANTHER" id="PTHR24373">
    <property type="entry name" value="SLIT RELATED LEUCINE-RICH REPEAT NEURONAL PROTEIN"/>
    <property type="match status" value="1"/>
</dbReference>
<keyword evidence="13" id="KW-1185">Reference proteome</keyword>
<dbReference type="InterPro" id="IPR035897">
    <property type="entry name" value="Toll_tir_struct_dom_sf"/>
</dbReference>
<dbReference type="InterPro" id="IPR000157">
    <property type="entry name" value="TIR_dom"/>
</dbReference>
<evidence type="ECO:0000256" key="9">
    <source>
        <dbReference type="ARBA" id="ARBA00023170"/>
    </source>
</evidence>
<evidence type="ECO:0000256" key="4">
    <source>
        <dbReference type="ARBA" id="ARBA00022692"/>
    </source>
</evidence>
<keyword evidence="7 10" id="KW-1133">Transmembrane helix</keyword>
<evidence type="ECO:0000256" key="6">
    <source>
        <dbReference type="ARBA" id="ARBA00022737"/>
    </source>
</evidence>
<keyword evidence="8 10" id="KW-0472">Membrane</keyword>
<feature type="domain" description="TIR" evidence="12">
    <location>
        <begin position="1582"/>
        <end position="1726"/>
    </location>
</feature>
<comment type="similarity">
    <text evidence="2">Belongs to the Toll-like receptor family.</text>
</comment>
<dbReference type="GO" id="GO:0031012">
    <property type="term" value="C:extracellular matrix"/>
    <property type="evidence" value="ECO:0007669"/>
    <property type="project" value="TreeGrafter"/>
</dbReference>
<dbReference type="Pfam" id="PF13855">
    <property type="entry name" value="LRR_8"/>
    <property type="match status" value="7"/>
</dbReference>
<keyword evidence="4 10" id="KW-0812">Transmembrane</keyword>
<dbReference type="InterPro" id="IPR003591">
    <property type="entry name" value="Leu-rich_rpt_typical-subtyp"/>
</dbReference>
<dbReference type="PANTHER" id="PTHR24373:SF275">
    <property type="entry name" value="TIR DOMAIN-CONTAINING PROTEIN"/>
    <property type="match status" value="1"/>
</dbReference>
<dbReference type="GO" id="GO:0005615">
    <property type="term" value="C:extracellular space"/>
    <property type="evidence" value="ECO:0007669"/>
    <property type="project" value="TreeGrafter"/>
</dbReference>
<feature type="transmembrane region" description="Helical" evidence="10">
    <location>
        <begin position="898"/>
        <end position="915"/>
    </location>
</feature>
<dbReference type="KEGG" id="osn:115212225"/>
<dbReference type="InterPro" id="IPR001611">
    <property type="entry name" value="Leu-rich_rpt"/>
</dbReference>
<evidence type="ECO:0000313" key="13">
    <source>
        <dbReference type="Proteomes" id="UP000515154"/>
    </source>
</evidence>
<proteinExistence type="inferred from homology"/>
<reference evidence="14" key="1">
    <citation type="submission" date="2025-08" db="UniProtKB">
        <authorList>
            <consortium name="RefSeq"/>
        </authorList>
    </citation>
    <scope>IDENTIFICATION</scope>
</reference>
<dbReference type="GO" id="GO:0007165">
    <property type="term" value="P:signal transduction"/>
    <property type="evidence" value="ECO:0007669"/>
    <property type="project" value="InterPro"/>
</dbReference>
<dbReference type="Pfam" id="PF01582">
    <property type="entry name" value="TIR"/>
    <property type="match status" value="3"/>
</dbReference>
<feature type="transmembrane region" description="Helical" evidence="10">
    <location>
        <begin position="631"/>
        <end position="653"/>
    </location>
</feature>
<dbReference type="SUPFAM" id="SSF52058">
    <property type="entry name" value="L domain-like"/>
    <property type="match status" value="6"/>
</dbReference>
<dbReference type="Proteomes" id="UP000515154">
    <property type="component" value="Linkage group LG5"/>
</dbReference>
<protein>
    <submittedName>
        <fullName evidence="14">Uncharacterized protein LOC115212225</fullName>
    </submittedName>
</protein>
<feature type="transmembrane region" description="Helical" evidence="10">
    <location>
        <begin position="1793"/>
        <end position="1810"/>
    </location>
</feature>
<evidence type="ECO:0000256" key="2">
    <source>
        <dbReference type="ARBA" id="ARBA00009634"/>
    </source>
</evidence>
<dbReference type="Gene3D" id="3.80.10.10">
    <property type="entry name" value="Ribonuclease Inhibitor"/>
    <property type="match status" value="12"/>
</dbReference>
<dbReference type="SMART" id="SM00255">
    <property type="entry name" value="TIR"/>
    <property type="match status" value="3"/>
</dbReference>
<dbReference type="GO" id="GO:0016020">
    <property type="term" value="C:membrane"/>
    <property type="evidence" value="ECO:0007669"/>
    <property type="project" value="UniProtKB-SubCell"/>
</dbReference>
<keyword evidence="6" id="KW-0677">Repeat</keyword>
<dbReference type="InterPro" id="IPR050328">
    <property type="entry name" value="Dev_Immune_Receptor"/>
</dbReference>
<dbReference type="SMART" id="SM00369">
    <property type="entry name" value="LRR_TYP"/>
    <property type="match status" value="42"/>
</dbReference>
<dbReference type="PROSITE" id="PS51450">
    <property type="entry name" value="LRR"/>
    <property type="match status" value="11"/>
</dbReference>
<evidence type="ECO:0000256" key="8">
    <source>
        <dbReference type="ARBA" id="ARBA00023136"/>
    </source>
</evidence>
<dbReference type="InterPro" id="IPR000372">
    <property type="entry name" value="LRRNT"/>
</dbReference>
<keyword evidence="3" id="KW-0433">Leucine-rich repeat</keyword>
<evidence type="ECO:0000256" key="10">
    <source>
        <dbReference type="SAM" id="Phobius"/>
    </source>
</evidence>
<evidence type="ECO:0000256" key="11">
    <source>
        <dbReference type="SAM" id="SignalP"/>
    </source>
</evidence>
<keyword evidence="9" id="KW-0675">Receptor</keyword>
<dbReference type="Gene3D" id="3.40.50.10140">
    <property type="entry name" value="Toll/interleukin-1 receptor homology (TIR) domain"/>
    <property type="match status" value="3"/>
</dbReference>
<dbReference type="SUPFAM" id="SSF52200">
    <property type="entry name" value="Toll/Interleukin receptor TIR domain"/>
    <property type="match status" value="3"/>
</dbReference>
<feature type="chain" id="PRO_5029009498" evidence="11">
    <location>
        <begin position="20"/>
        <end position="2622"/>
    </location>
</feature>
<dbReference type="PROSITE" id="PS50104">
    <property type="entry name" value="TIR"/>
    <property type="match status" value="3"/>
</dbReference>
<dbReference type="PRINTS" id="PR01537">
    <property type="entry name" value="INTRLKN1R1F"/>
</dbReference>
<sequence length="2622" mass="302621">MKLLLIVFICIMSICIVNTTCPESCQCNKEQTEVSCERQSLTSVPKSLPTTTESLKLAYNLLREITAESFKNLVKLKKLVLTSNKISVIRKNSFKYQSKLVSLYLINNIIHTIENGSFVGAISLASIYLSSNQLKDVPCLYGLISLKHLLINTNQISEVFFPAEYRQIKNLTYINLSNNKINRLTVNSLINLNESNIKRISFSRNQITNIEPETFRVLSNINSLNLAENPFTADVLKNSLYAMRNFNLRSLDLSGLKKINVLADNIFEALQNTSLQTLILSHSNISRVSSNTFKLLDSLEVLKLDFCQIASLEESTFTNLTHLRRLFLNGNYISKLTAVFPSKLLYLYLNSNKIQKVPSKVFDELFHLIELHLQYNKIVQFDKDAFIGLENLKTLKLQHNHINVIPGGLFSTLAGLSDLQLGSNDITTIPEEIFIRLKSLSFLDLSNNHISKMPKSFSKELTRIRKLYLDSNKLGKFLSTDKKGFLLSGLKNLERIDLSYNEIQGHLSKKIFQNNKHLKYIYFRGNKITGWENNTFEVTNLTLMELDVSNNFIITFDSDSLKYINRKKKFNITLNPFACDCNLRWFRDWLNTTTVDIVDKNDLMCNSPPDWQGKKLLDFSRSKIDCTDYTLYYILAGGGGGFLLTVVIVIFAYTKRWYIKFKMFKLYQYVQKSGNEKEYEAIPGDDMYFDGYISYSDKDSEWVEKYLMHTFDNGENGENKNNGNFKLCFRNRDFAYGKYIIGMIESSLAVSKKMIVVLTPYYKKDKRCEFELQLGIMKLNIRNVMPIVLKNLQPNQIPNSLKEIFETNKFIEWDNNEYATNFIKRKLENFLNEQNLLCVKHRSSTYNFQVLLLSCVIVFSIGMPRRTSSVTETEKFLPCLLKQVETNIKIKNIVTMKLLLIVFICIMSICIVNTTCPESCQCNKEQTKVSCKRQSLTSVPKSLPTTTEVLSLEYNLLREITAESFKNLVKLKELVLTSNKISVIRKNSFKYQSKLVSLYLINNIIHTIENGSFVGAISLASIYLNSNQLKDVPCLYGLISLKHLLINTNQISEVFFPAEYRQIKNLTYINLSNNKINRLTVNSLMNLNESNIKKISFSRNQITNIEPETFRVLSNINSLNLAENPFTADVLKNSLYAMRNFNLRSLDLSGLKKINVLADNIFEALQNTSLQTLILSHSNISRVSSNTFKLLDSLEVLKLDFCQIASLEESTFTNLTHLRRLFLNGNYISKLTAVFPSKLLYLYLNSNKIQKVPSKVFDELFHLIELHLQYNKIVQFDKDAFIGLENLKTLKLQHNHINVIPGGLFSTLAGLSDLQLGSNDITTIPEEIFIRLKSLSFLDLSNNHISKMPKSFSKELTRIRKLYLDSNKLGKFLSTDKKGFLLSGLKNLERIDLSYNEIQGHLSKKIFQNNKHLKYIYFRGNKITGWENNTFEVTNLTLMELDVSNNFIITFDSDSLKYINRKKKFNITLNPFACDCNLRWFRDWLNTTTVDIVDKNDLMCNSPPDWQGKKLLDFSRSKIDCTDYTLYYILAGGGGGFLLTVVIVIFAYTKRWYIKFKMFKLYQYVQKSGNEKEYEAIPGDDMYFDGYISYSDKDSEWVEKYLMHTFDNGENGENKNNGNFKLCFRNRDFAYGKYIIGMIESSLAVSKKMIVVLTPYYKKDKRCEFELQLGIMKLNIRNVMPIVLKNLQPNQIPNSLKEIFETNKFIEWDNNEYATNFIKRKLENFLNEQNLLCVKHRLSTYNFQVLLLSCVIVFSIGIPRRMSSVTETEKFLPCLLKQVETNIKIKNIVTMKLLLIVFICIMSICIVNTTCPESCQCNKEQTEVSCERQSLTSVPKSLPTTTESLKLAYNLLREITAESFKNLVKLKKLVLTSNKISVIRKNSFKYQSKLVSLYLINNIIHTIENGSFVGAISLASIYLSSNQLKDVPCLYGLISLKHLLINTNQISEVFFPAEYRQIKNLTYINLSNNKINRLTVNSLINLNESNIKRISFSRNQITNIEPETFRVLSNINSLNLAENPFTADVLKNSLYAMRNFNLRSLDLSGLKKINVLADNIFEALQNTSLQTLILSHSNISRVSSNTFKLLDSLEVLKLDFCQIASLEESTFTNLTHLRRLFLNGNYISKLTAVFPSKLLYLYLNSNKIQKVPSKVFDELFHLIELHLQYNKIVQFDKDAFIGLENLKTLKLQHNHINVIPGGLFSTLAGLSDLRLGSNDITTIPEEIFIRLKSLSILDLSNNHISKMPKSFSKELTRIRELYLDSNKLGKFLSTDKKGFLLSGLKNLERIDLSYNEIQGHLSKKIFQNNKHLKYINFKGNKITGWENNTFEVTNLTLMELDVSNNFIITFDSDSLKYINRKKKFNITLNPFACDCNLRWFRDWLNTTTVDIVDKNDLMCNSPPDWQGKKLLDFSRSKIDCTDYTLYYILAGGGGGFLLTVVIVIFAYTKRWYIKFKMFKLYQYVQKSGNENECEAVPGDDMYFDGYISYSDKDGEWVEKYLMHTFDNGENGENKNNGNFKLCFRNRDFAYGKYIIGMIESSLAVSKKMIVVLTPYYKKDKRCEFELQLGIMKLNIRNVMPIVLKNLQPNQIPNSLKEIFETNKFIEWDNNEYATNFIKRKLENFLN</sequence>
<evidence type="ECO:0000313" key="14">
    <source>
        <dbReference type="RefSeq" id="XP_036359036.1"/>
    </source>
</evidence>
<comment type="subcellular location">
    <subcellularLocation>
        <location evidence="1">Membrane</location>
        <topology evidence="1">Single-pass type I membrane protein</topology>
    </subcellularLocation>
</comment>
<organism evidence="13 14">
    <name type="scientific">Octopus sinensis</name>
    <name type="common">East Asian common octopus</name>
    <dbReference type="NCBI Taxonomy" id="2607531"/>
    <lineage>
        <taxon>Eukaryota</taxon>
        <taxon>Metazoa</taxon>
        <taxon>Spiralia</taxon>
        <taxon>Lophotrochozoa</taxon>
        <taxon>Mollusca</taxon>
        <taxon>Cephalopoda</taxon>
        <taxon>Coleoidea</taxon>
        <taxon>Octopodiformes</taxon>
        <taxon>Octopoda</taxon>
        <taxon>Incirrata</taxon>
        <taxon>Octopodidae</taxon>
        <taxon>Octopus</taxon>
    </lineage>
</organism>
<evidence type="ECO:0000256" key="3">
    <source>
        <dbReference type="ARBA" id="ARBA00022614"/>
    </source>
</evidence>
<dbReference type="InterPro" id="IPR000483">
    <property type="entry name" value="Cys-rich_flank_reg_C"/>
</dbReference>
<feature type="signal peptide" evidence="11">
    <location>
        <begin position="1"/>
        <end position="19"/>
    </location>
</feature>
<dbReference type="FunFam" id="3.80.10.10:FF:000082">
    <property type="entry name" value="Leucine-rich repeat-containing 24"/>
    <property type="match status" value="3"/>
</dbReference>
<dbReference type="SMART" id="SM00364">
    <property type="entry name" value="LRR_BAC"/>
    <property type="match status" value="12"/>
</dbReference>
<name>A0A7E6ETP1_9MOLL</name>
<evidence type="ECO:0000256" key="5">
    <source>
        <dbReference type="ARBA" id="ARBA00022729"/>
    </source>
</evidence>